<dbReference type="InterPro" id="IPR046342">
    <property type="entry name" value="CBS_dom_sf"/>
</dbReference>
<dbReference type="PROSITE" id="PS51371">
    <property type="entry name" value="CBS"/>
    <property type="match status" value="2"/>
</dbReference>
<name>A0A2W1K001_ACIFR</name>
<keyword evidence="3 9" id="KW-0812">Transmembrane</keyword>
<keyword evidence="2" id="KW-1003">Cell membrane</keyword>
<organism evidence="13 14">
    <name type="scientific">Acidithiobacillus ferrooxidans</name>
    <name type="common">Thiobacillus ferrooxidans</name>
    <dbReference type="NCBI Taxonomy" id="920"/>
    <lineage>
        <taxon>Bacteria</taxon>
        <taxon>Pseudomonadati</taxon>
        <taxon>Pseudomonadota</taxon>
        <taxon>Acidithiobacillia</taxon>
        <taxon>Acidithiobacillales</taxon>
        <taxon>Acidithiobacillaceae</taxon>
        <taxon>Acidithiobacillus</taxon>
    </lineage>
</organism>
<dbReference type="Pfam" id="PF03471">
    <property type="entry name" value="CorC_HlyC"/>
    <property type="match status" value="1"/>
</dbReference>
<evidence type="ECO:0000313" key="14">
    <source>
        <dbReference type="Proteomes" id="UP000248886"/>
    </source>
</evidence>
<comment type="subcellular location">
    <subcellularLocation>
        <location evidence="1">Cell membrane</location>
        <topology evidence="1">Multi-pass membrane protein</topology>
    </subcellularLocation>
</comment>
<dbReference type="InterPro" id="IPR044751">
    <property type="entry name" value="Ion_transp-like_CBS"/>
</dbReference>
<evidence type="ECO:0000259" key="12">
    <source>
        <dbReference type="PROSITE" id="PS51846"/>
    </source>
</evidence>
<evidence type="ECO:0000256" key="7">
    <source>
        <dbReference type="ARBA" id="ARBA00023136"/>
    </source>
</evidence>
<evidence type="ECO:0000256" key="8">
    <source>
        <dbReference type="PROSITE-ProRule" id="PRU00703"/>
    </source>
</evidence>
<keyword evidence="5 9" id="KW-1133">Transmembrane helix</keyword>
<dbReference type="GO" id="GO:0050660">
    <property type="term" value="F:flavin adenine dinucleotide binding"/>
    <property type="evidence" value="ECO:0007669"/>
    <property type="project" value="InterPro"/>
</dbReference>
<dbReference type="OMA" id="HHYSREE"/>
<dbReference type="PANTHER" id="PTHR43099">
    <property type="entry name" value="UPF0053 PROTEIN YRKA"/>
    <property type="match status" value="1"/>
</dbReference>
<evidence type="ECO:0000256" key="2">
    <source>
        <dbReference type="ARBA" id="ARBA00022475"/>
    </source>
</evidence>
<dbReference type="GO" id="GO:0005886">
    <property type="term" value="C:plasma membrane"/>
    <property type="evidence" value="ECO:0007669"/>
    <property type="project" value="UniProtKB-SubCell"/>
</dbReference>
<dbReference type="PANTHER" id="PTHR43099:SF5">
    <property type="entry name" value="HLYC_CORC FAMILY TRANSPORTER"/>
    <property type="match status" value="1"/>
</dbReference>
<evidence type="ECO:0000313" key="13">
    <source>
        <dbReference type="EMBL" id="PZD79928.1"/>
    </source>
</evidence>
<evidence type="ECO:0000256" key="9">
    <source>
        <dbReference type="PROSITE-ProRule" id="PRU01193"/>
    </source>
</evidence>
<dbReference type="InterPro" id="IPR016169">
    <property type="entry name" value="FAD-bd_PCMH_sub2"/>
</dbReference>
<sequence>MGGRGQPPVHEVNGLLLAVLLILLNGFFVAAEFALVRLRGTHARTLAQEHGLRGRILLRLHRRLDAYLSATQLGITIASLGIGWVGEPSLAHLLQPVFRAVGLRDPVALRSVSFAAGFVLISFLVIVIGELVPKSLAIRKVEPVSLWTGMPLYAFYWLMYPAIWVLNGATRIVLRLFALRVDQPAGDAPHSRDELAMILALSQAQGTLGQRTGDILDRTLDFTELTAGDLMRPAADMVCLMLDDSPEEIRQVMMNHRFTRYPVCEGDRQHVVGLLHVKDAFAALSRHPDLREIKKLLRPLPAVGKALPAMDLLTHFRSGHPHFALVVDDLGTITGFVTLDHVLESLLGAIPDEFRHQRQEWQRQPDGSWVGSGSLSLYSLERSLHIDIDEETADTIGGLVMRQLERVPEEGERVAFPSFDVVVLRKKGPRIVLVQVIPHPLQTESDWLS</sequence>
<dbReference type="Pfam" id="PF01595">
    <property type="entry name" value="CNNM"/>
    <property type="match status" value="1"/>
</dbReference>
<keyword evidence="6 8" id="KW-0129">CBS domain</keyword>
<feature type="domain" description="CBS" evidence="11">
    <location>
        <begin position="231"/>
        <end position="290"/>
    </location>
</feature>
<proteinExistence type="predicted"/>
<evidence type="ECO:0000256" key="3">
    <source>
        <dbReference type="ARBA" id="ARBA00022692"/>
    </source>
</evidence>
<evidence type="ECO:0000256" key="10">
    <source>
        <dbReference type="SAM" id="Phobius"/>
    </source>
</evidence>
<gene>
    <name evidence="13" type="ORF">DN052_15495</name>
</gene>
<dbReference type="Pfam" id="PF00571">
    <property type="entry name" value="CBS"/>
    <property type="match status" value="2"/>
</dbReference>
<keyword evidence="4" id="KW-0677">Repeat</keyword>
<dbReference type="Proteomes" id="UP000248886">
    <property type="component" value="Unassembled WGS sequence"/>
</dbReference>
<dbReference type="EMBL" id="QKQP01000012">
    <property type="protein sequence ID" value="PZD79928.1"/>
    <property type="molecule type" value="Genomic_DNA"/>
</dbReference>
<comment type="caution">
    <text evidence="13">The sequence shown here is derived from an EMBL/GenBank/DDBJ whole genome shotgun (WGS) entry which is preliminary data.</text>
</comment>
<evidence type="ECO:0000256" key="1">
    <source>
        <dbReference type="ARBA" id="ARBA00004651"/>
    </source>
</evidence>
<dbReference type="InterPro" id="IPR005170">
    <property type="entry name" value="Transptr-assoc_dom"/>
</dbReference>
<feature type="domain" description="CNNM transmembrane" evidence="12">
    <location>
        <begin position="7"/>
        <end position="212"/>
    </location>
</feature>
<dbReference type="OrthoDB" id="9798188at2"/>
<evidence type="ECO:0000259" key="11">
    <source>
        <dbReference type="PROSITE" id="PS51371"/>
    </source>
</evidence>
<dbReference type="InterPro" id="IPR002550">
    <property type="entry name" value="CNNM"/>
</dbReference>
<feature type="transmembrane region" description="Helical" evidence="10">
    <location>
        <begin position="15"/>
        <end position="36"/>
    </location>
</feature>
<dbReference type="InterPro" id="IPR051676">
    <property type="entry name" value="UPF0053_domain"/>
</dbReference>
<dbReference type="SUPFAM" id="SSF54631">
    <property type="entry name" value="CBS-domain pair"/>
    <property type="match status" value="1"/>
</dbReference>
<feature type="transmembrane region" description="Helical" evidence="10">
    <location>
        <begin position="144"/>
        <end position="166"/>
    </location>
</feature>
<dbReference type="Gene3D" id="3.10.580.10">
    <property type="entry name" value="CBS-domain"/>
    <property type="match status" value="1"/>
</dbReference>
<dbReference type="SMART" id="SM01091">
    <property type="entry name" value="CorC_HlyC"/>
    <property type="match status" value="1"/>
</dbReference>
<dbReference type="SUPFAM" id="SSF56176">
    <property type="entry name" value="FAD-binding/transporter-associated domain-like"/>
    <property type="match status" value="1"/>
</dbReference>
<accession>A0A2W1K001</accession>
<feature type="domain" description="CBS" evidence="11">
    <location>
        <begin position="296"/>
        <end position="353"/>
    </location>
</feature>
<dbReference type="AlphaFoldDB" id="A0A2W1K001"/>
<keyword evidence="7 9" id="KW-0472">Membrane</keyword>
<feature type="transmembrane region" description="Helical" evidence="10">
    <location>
        <begin position="112"/>
        <end position="132"/>
    </location>
</feature>
<dbReference type="InterPro" id="IPR036318">
    <property type="entry name" value="FAD-bd_PCMH-like_sf"/>
</dbReference>
<dbReference type="PROSITE" id="PS51846">
    <property type="entry name" value="CNNM"/>
    <property type="match status" value="1"/>
</dbReference>
<dbReference type="CDD" id="cd04590">
    <property type="entry name" value="CBS_pair_CorC_HlyC_assoc"/>
    <property type="match status" value="1"/>
</dbReference>
<reference evidence="13 14" key="1">
    <citation type="submission" date="2018-06" db="EMBL/GenBank/DDBJ databases">
        <title>Draft sequence of Acidithiobacillus ferrooxidans CCM 4253.</title>
        <authorList>
            <person name="Moya-Beltran A."/>
            <person name="Castro M."/>
            <person name="Covarrubias P.C."/>
            <person name="Issotta F."/>
            <person name="Janiczek O."/>
            <person name="Mandl M."/>
            <person name="Kucera J."/>
            <person name="Quatrini R."/>
        </authorList>
    </citation>
    <scope>NUCLEOTIDE SEQUENCE [LARGE SCALE GENOMIC DNA]</scope>
    <source>
        <strain evidence="13 14">CCM 4253</strain>
    </source>
</reference>
<evidence type="ECO:0000256" key="4">
    <source>
        <dbReference type="ARBA" id="ARBA00022737"/>
    </source>
</evidence>
<dbReference type="Gene3D" id="3.30.465.10">
    <property type="match status" value="1"/>
</dbReference>
<evidence type="ECO:0000256" key="5">
    <source>
        <dbReference type="ARBA" id="ARBA00022989"/>
    </source>
</evidence>
<evidence type="ECO:0000256" key="6">
    <source>
        <dbReference type="ARBA" id="ARBA00023122"/>
    </source>
</evidence>
<protein>
    <submittedName>
        <fullName evidence="13">HlyC/CorC family transporter</fullName>
    </submittedName>
</protein>
<dbReference type="InterPro" id="IPR000644">
    <property type="entry name" value="CBS_dom"/>
</dbReference>